<dbReference type="EMBL" id="JBHSDI010000062">
    <property type="protein sequence ID" value="MFC4260950.1"/>
    <property type="molecule type" value="Genomic_DNA"/>
</dbReference>
<sequence length="384" mass="44360">MSREFLVLFLRSWLPAPDQPVYQLWRRWLVLLLFWPLLLALLLINGSGLALDRLFFPGYRHVRIRAPVFVIGIPRSGTTFLHRLLALDRRFSTTALWELVFAPSITQRYFWLGFARLDRLAGAPLARLLASVERRVLGKLDDIHGTGLAAPEEDYLALAPVLGCFLLVLPLPDERLWRLARGDQALSGREKRRILGFYRGIVQRHLWFHGPERTLLSKNPSFTPLIESLVAEFPDARFVACFRNPTRAVPSQINAILVGARIFRGRDIDADYWRDRLTDMLCFYYRHLFETLPNLPGCVYAQVLLEELAPRPYAAVMSVYQQFGWTPDEGFDSALKKEEERARHYQSNHQYSLTGVALPPQRLSRDFGFVYRHLGYPLPESEQP</sequence>
<accession>A0ABV8QMS8</accession>
<evidence type="ECO:0000256" key="1">
    <source>
        <dbReference type="SAM" id="Phobius"/>
    </source>
</evidence>
<dbReference type="PANTHER" id="PTHR36451:SF1">
    <property type="entry name" value="OMEGA-HYDROXY-BETA-DIHYDROMENAQUINONE-9 SULFOTRANSFERASE STF3"/>
    <property type="match status" value="1"/>
</dbReference>
<keyword evidence="1" id="KW-0472">Membrane</keyword>
<reference evidence="3" key="1">
    <citation type="journal article" date="2019" name="Int. J. Syst. Evol. Microbiol.">
        <title>The Global Catalogue of Microorganisms (GCM) 10K type strain sequencing project: providing services to taxonomists for standard genome sequencing and annotation.</title>
        <authorList>
            <consortium name="The Broad Institute Genomics Platform"/>
            <consortium name="The Broad Institute Genome Sequencing Center for Infectious Disease"/>
            <person name="Wu L."/>
            <person name="Ma J."/>
        </authorList>
    </citation>
    <scope>NUCLEOTIDE SEQUENCE [LARGE SCALE GENOMIC DNA]</scope>
    <source>
        <strain evidence="3">CECT 7297</strain>
    </source>
</reference>
<evidence type="ECO:0000313" key="2">
    <source>
        <dbReference type="EMBL" id="MFC4260950.1"/>
    </source>
</evidence>
<protein>
    <submittedName>
        <fullName evidence="2">Sulfotransferase</fullName>
    </submittedName>
</protein>
<keyword evidence="3" id="KW-1185">Reference proteome</keyword>
<dbReference type="Proteomes" id="UP001595798">
    <property type="component" value="Unassembled WGS sequence"/>
</dbReference>
<keyword evidence="1" id="KW-0812">Transmembrane</keyword>
<name>A0ABV8QMS8_9GAMM</name>
<evidence type="ECO:0000313" key="3">
    <source>
        <dbReference type="Proteomes" id="UP001595798"/>
    </source>
</evidence>
<dbReference type="InterPro" id="IPR027417">
    <property type="entry name" value="P-loop_NTPase"/>
</dbReference>
<organism evidence="2 3">
    <name type="scientific">Marinobacter lacisalsi</name>
    <dbReference type="NCBI Taxonomy" id="475979"/>
    <lineage>
        <taxon>Bacteria</taxon>
        <taxon>Pseudomonadati</taxon>
        <taxon>Pseudomonadota</taxon>
        <taxon>Gammaproteobacteria</taxon>
        <taxon>Pseudomonadales</taxon>
        <taxon>Marinobacteraceae</taxon>
        <taxon>Marinobacter</taxon>
    </lineage>
</organism>
<dbReference type="RefSeq" id="WP_379889998.1">
    <property type="nucleotide sequence ID" value="NZ_JBHSDI010000062.1"/>
</dbReference>
<proteinExistence type="predicted"/>
<comment type="caution">
    <text evidence="2">The sequence shown here is derived from an EMBL/GenBank/DDBJ whole genome shotgun (WGS) entry which is preliminary data.</text>
</comment>
<dbReference type="SUPFAM" id="SSF52540">
    <property type="entry name" value="P-loop containing nucleoside triphosphate hydrolases"/>
    <property type="match status" value="1"/>
</dbReference>
<dbReference type="Gene3D" id="3.40.50.300">
    <property type="entry name" value="P-loop containing nucleotide triphosphate hydrolases"/>
    <property type="match status" value="1"/>
</dbReference>
<dbReference type="PANTHER" id="PTHR36451">
    <property type="entry name" value="PAPS-DEPENDENT SULFOTRANSFERASE STF3"/>
    <property type="match status" value="1"/>
</dbReference>
<dbReference type="Pfam" id="PF13469">
    <property type="entry name" value="Sulfotransfer_3"/>
    <property type="match status" value="1"/>
</dbReference>
<keyword evidence="1" id="KW-1133">Transmembrane helix</keyword>
<feature type="transmembrane region" description="Helical" evidence="1">
    <location>
        <begin position="28"/>
        <end position="51"/>
    </location>
</feature>
<gene>
    <name evidence="2" type="ORF">ACFOZ5_18170</name>
</gene>
<dbReference type="InterPro" id="IPR052736">
    <property type="entry name" value="Stf3_sulfotransferase"/>
</dbReference>